<dbReference type="OrthoDB" id="4369127at2759"/>
<dbReference type="OMA" id="ESDACHF"/>
<evidence type="ECO:0000313" key="3">
    <source>
        <dbReference type="Proteomes" id="UP000031668"/>
    </source>
</evidence>
<proteinExistence type="predicted"/>
<sequence length="184" mass="21144">MKKFGLHTTFTKIKELRTKRLLIKKNSKIIQSNIKLKGIDGAVYRECSLGFNEKPSLLVKVPKKYRKAFMEHCHDAIMSGHGSYDKTLDRLRRMCYWPGMFSDTTAYCQSCRQCSLASNKAFHSPLTPVLSNGPWETVGIDILELNQSGSYRYVLVIQDYYMVWAIARPLVNQTAESVCDIMEF</sequence>
<accession>A0A0C2MWR9</accession>
<dbReference type="InterPro" id="IPR041588">
    <property type="entry name" value="Integrase_H2C2"/>
</dbReference>
<reference evidence="2 3" key="1">
    <citation type="journal article" date="2014" name="Genome Biol. Evol.">
        <title>The genome of the myxosporean Thelohanellus kitauei shows adaptations to nutrient acquisition within its fish host.</title>
        <authorList>
            <person name="Yang Y."/>
            <person name="Xiong J."/>
            <person name="Zhou Z."/>
            <person name="Huo F."/>
            <person name="Miao W."/>
            <person name="Ran C."/>
            <person name="Liu Y."/>
            <person name="Zhang J."/>
            <person name="Feng J."/>
            <person name="Wang M."/>
            <person name="Wang M."/>
            <person name="Wang L."/>
            <person name="Yao B."/>
        </authorList>
    </citation>
    <scope>NUCLEOTIDE SEQUENCE [LARGE SCALE GENOMIC DNA]</scope>
    <source>
        <strain evidence="2">Wuqing</strain>
    </source>
</reference>
<protein>
    <recommendedName>
        <fullName evidence="1">Integrase zinc-binding domain-containing protein</fullName>
    </recommendedName>
</protein>
<dbReference type="InterPro" id="IPR012337">
    <property type="entry name" value="RNaseH-like_sf"/>
</dbReference>
<comment type="caution">
    <text evidence="2">The sequence shown here is derived from an EMBL/GenBank/DDBJ whole genome shotgun (WGS) entry which is preliminary data.</text>
</comment>
<dbReference type="InterPro" id="IPR036397">
    <property type="entry name" value="RNaseH_sf"/>
</dbReference>
<dbReference type="Gene3D" id="1.10.340.70">
    <property type="match status" value="1"/>
</dbReference>
<dbReference type="GO" id="GO:0003676">
    <property type="term" value="F:nucleic acid binding"/>
    <property type="evidence" value="ECO:0007669"/>
    <property type="project" value="InterPro"/>
</dbReference>
<feature type="domain" description="Integrase zinc-binding" evidence="1">
    <location>
        <begin position="61"/>
        <end position="118"/>
    </location>
</feature>
<dbReference type="EMBL" id="JWZT01001618">
    <property type="protein sequence ID" value="KII71786.1"/>
    <property type="molecule type" value="Genomic_DNA"/>
</dbReference>
<dbReference type="SUPFAM" id="SSF53098">
    <property type="entry name" value="Ribonuclease H-like"/>
    <property type="match status" value="1"/>
</dbReference>
<dbReference type="AlphaFoldDB" id="A0A0C2MWR9"/>
<dbReference type="PANTHER" id="PTHR47266">
    <property type="entry name" value="ENDONUCLEASE-RELATED"/>
    <property type="match status" value="1"/>
</dbReference>
<dbReference type="FunFam" id="1.10.340.70:FF:000001">
    <property type="entry name" value="Retrovirus-related Pol polyprotein from transposon gypsy-like Protein"/>
    <property type="match status" value="1"/>
</dbReference>
<keyword evidence="3" id="KW-1185">Reference proteome</keyword>
<name>A0A0C2MWR9_THEKT</name>
<evidence type="ECO:0000313" key="2">
    <source>
        <dbReference type="EMBL" id="KII71786.1"/>
    </source>
</evidence>
<evidence type="ECO:0000259" key="1">
    <source>
        <dbReference type="Pfam" id="PF17921"/>
    </source>
</evidence>
<dbReference type="InterPro" id="IPR052160">
    <property type="entry name" value="Gypsy_RT_Integrase-like"/>
</dbReference>
<dbReference type="Gene3D" id="3.30.420.10">
    <property type="entry name" value="Ribonuclease H-like superfamily/Ribonuclease H"/>
    <property type="match status" value="1"/>
</dbReference>
<organism evidence="2 3">
    <name type="scientific">Thelohanellus kitauei</name>
    <name type="common">Myxosporean</name>
    <dbReference type="NCBI Taxonomy" id="669202"/>
    <lineage>
        <taxon>Eukaryota</taxon>
        <taxon>Metazoa</taxon>
        <taxon>Cnidaria</taxon>
        <taxon>Myxozoa</taxon>
        <taxon>Myxosporea</taxon>
        <taxon>Bivalvulida</taxon>
        <taxon>Platysporina</taxon>
        <taxon>Myxobolidae</taxon>
        <taxon>Thelohanellus</taxon>
    </lineage>
</organism>
<dbReference type="Pfam" id="PF17921">
    <property type="entry name" value="Integrase_H2C2"/>
    <property type="match status" value="1"/>
</dbReference>
<gene>
    <name evidence="2" type="ORF">RF11_12445</name>
</gene>
<dbReference type="Proteomes" id="UP000031668">
    <property type="component" value="Unassembled WGS sequence"/>
</dbReference>